<evidence type="ECO:0000256" key="1">
    <source>
        <dbReference type="ARBA" id="ARBA00023125"/>
    </source>
</evidence>
<organism evidence="4 5">
    <name type="scientific">Paenibacillus shirakamiensis</name>
    <dbReference type="NCBI Taxonomy" id="1265935"/>
    <lineage>
        <taxon>Bacteria</taxon>
        <taxon>Bacillati</taxon>
        <taxon>Bacillota</taxon>
        <taxon>Bacilli</taxon>
        <taxon>Bacillales</taxon>
        <taxon>Paenibacillaceae</taxon>
        <taxon>Paenibacillus</taxon>
    </lineage>
</organism>
<comment type="caution">
    <text evidence="4">The sequence shown here is derived from an EMBL/GenBank/DDBJ whole genome shotgun (WGS) entry which is preliminary data.</text>
</comment>
<sequence>MSIVKQTIMESAERYFSDKGYLETSIQDIVNDCSIAKGSFYKFFSSKTDLFIEIHLMKEKGLLEGIGRISAQEHKAPRDILIEVIEYEFQFFITNKFIMKELIELNVTDSKISSYSSRLRANILQTSRENLIRRFGHEIDPHIWDLVMIYSGIFHSYLFLLIMENRLLNIREVAEFIVDRVEDVVTGLLQKNSKPIIQNDIMSNYVHCTLAGESICIADQKLAIFEAMNSTIQELTVTNYRKSELLEAVVIVQKEMEQEQPQRVLLHAMLHFLAEEHDLKRMVHHLERFLPAH</sequence>
<dbReference type="InterPro" id="IPR050624">
    <property type="entry name" value="HTH-type_Tx_Regulator"/>
</dbReference>
<keyword evidence="5" id="KW-1185">Reference proteome</keyword>
<protein>
    <submittedName>
        <fullName evidence="4">AcrR family transcriptional regulator</fullName>
    </submittedName>
</protein>
<dbReference type="Proteomes" id="UP001519288">
    <property type="component" value="Unassembled WGS sequence"/>
</dbReference>
<dbReference type="RefSeq" id="WP_209860102.1">
    <property type="nucleotide sequence ID" value="NZ_JAGGLD010000001.1"/>
</dbReference>
<reference evidence="4 5" key="1">
    <citation type="submission" date="2021-03" db="EMBL/GenBank/DDBJ databases">
        <title>Genomic Encyclopedia of Type Strains, Phase IV (KMG-IV): sequencing the most valuable type-strain genomes for metagenomic binning, comparative biology and taxonomic classification.</title>
        <authorList>
            <person name="Goeker M."/>
        </authorList>
    </citation>
    <scope>NUCLEOTIDE SEQUENCE [LARGE SCALE GENOMIC DNA]</scope>
    <source>
        <strain evidence="4 5">DSM 26806</strain>
    </source>
</reference>
<dbReference type="InterPro" id="IPR009057">
    <property type="entry name" value="Homeodomain-like_sf"/>
</dbReference>
<dbReference type="PRINTS" id="PR00455">
    <property type="entry name" value="HTHTETR"/>
</dbReference>
<dbReference type="PANTHER" id="PTHR43479">
    <property type="entry name" value="ACREF/ENVCD OPERON REPRESSOR-RELATED"/>
    <property type="match status" value="1"/>
</dbReference>
<name>A0ABS4JEV3_9BACL</name>
<dbReference type="PROSITE" id="PS01081">
    <property type="entry name" value="HTH_TETR_1"/>
    <property type="match status" value="1"/>
</dbReference>
<dbReference type="PANTHER" id="PTHR43479:SF22">
    <property type="entry name" value="TRANSCRIPTIONAL REGULATOR, TETR FAMILY"/>
    <property type="match status" value="1"/>
</dbReference>
<dbReference type="SUPFAM" id="SSF46689">
    <property type="entry name" value="Homeodomain-like"/>
    <property type="match status" value="1"/>
</dbReference>
<gene>
    <name evidence="4" type="ORF">J2Z69_001263</name>
</gene>
<evidence type="ECO:0000259" key="3">
    <source>
        <dbReference type="PROSITE" id="PS50977"/>
    </source>
</evidence>
<dbReference type="Gene3D" id="1.10.357.10">
    <property type="entry name" value="Tetracycline Repressor, domain 2"/>
    <property type="match status" value="1"/>
</dbReference>
<accession>A0ABS4JEV3</accession>
<feature type="DNA-binding region" description="H-T-H motif" evidence="2">
    <location>
        <begin position="25"/>
        <end position="44"/>
    </location>
</feature>
<evidence type="ECO:0000313" key="4">
    <source>
        <dbReference type="EMBL" id="MBP2000244.1"/>
    </source>
</evidence>
<feature type="domain" description="HTH tetR-type" evidence="3">
    <location>
        <begin position="2"/>
        <end position="62"/>
    </location>
</feature>
<dbReference type="EMBL" id="JAGGLD010000001">
    <property type="protein sequence ID" value="MBP2000244.1"/>
    <property type="molecule type" value="Genomic_DNA"/>
</dbReference>
<dbReference type="InterPro" id="IPR023772">
    <property type="entry name" value="DNA-bd_HTH_TetR-type_CS"/>
</dbReference>
<dbReference type="Pfam" id="PF00440">
    <property type="entry name" value="TetR_N"/>
    <property type="match status" value="1"/>
</dbReference>
<keyword evidence="1 2" id="KW-0238">DNA-binding</keyword>
<proteinExistence type="predicted"/>
<evidence type="ECO:0000313" key="5">
    <source>
        <dbReference type="Proteomes" id="UP001519288"/>
    </source>
</evidence>
<dbReference type="InterPro" id="IPR001647">
    <property type="entry name" value="HTH_TetR"/>
</dbReference>
<dbReference type="PROSITE" id="PS50977">
    <property type="entry name" value="HTH_TETR_2"/>
    <property type="match status" value="1"/>
</dbReference>
<evidence type="ECO:0000256" key="2">
    <source>
        <dbReference type="PROSITE-ProRule" id="PRU00335"/>
    </source>
</evidence>